<evidence type="ECO:0000259" key="8">
    <source>
        <dbReference type="PROSITE" id="PS50850"/>
    </source>
</evidence>
<comment type="similarity">
    <text evidence="2">Belongs to the major facilitator superfamily. Sugar transporter (TC 2.A.1.1) family.</text>
</comment>
<evidence type="ECO:0000256" key="6">
    <source>
        <dbReference type="ARBA" id="ARBA00023136"/>
    </source>
</evidence>
<keyword evidence="6 7" id="KW-0472">Membrane</keyword>
<evidence type="ECO:0000256" key="3">
    <source>
        <dbReference type="ARBA" id="ARBA00022448"/>
    </source>
</evidence>
<dbReference type="Proteomes" id="UP001157439">
    <property type="component" value="Unassembled WGS sequence"/>
</dbReference>
<dbReference type="SUPFAM" id="SSF103473">
    <property type="entry name" value="MFS general substrate transporter"/>
    <property type="match status" value="1"/>
</dbReference>
<evidence type="ECO:0000256" key="7">
    <source>
        <dbReference type="SAM" id="Phobius"/>
    </source>
</evidence>
<reference evidence="9 10" key="1">
    <citation type="journal article" date="2014" name="Int. J. Syst. Evol. Microbiol.">
        <title>Complete genome sequence of Corynebacterium casei LMG S-19264T (=DSM 44701T), isolated from a smear-ripened cheese.</title>
        <authorList>
            <consortium name="US DOE Joint Genome Institute (JGI-PGF)"/>
            <person name="Walter F."/>
            <person name="Albersmeier A."/>
            <person name="Kalinowski J."/>
            <person name="Ruckert C."/>
        </authorList>
    </citation>
    <scope>NUCLEOTIDE SEQUENCE [LARGE SCALE GENOMIC DNA]</scope>
    <source>
        <strain evidence="9 10">NBRC 112785</strain>
    </source>
</reference>
<feature type="transmembrane region" description="Helical" evidence="7">
    <location>
        <begin position="101"/>
        <end position="122"/>
    </location>
</feature>
<dbReference type="InterPro" id="IPR050814">
    <property type="entry name" value="Myo-inositol_Transporter"/>
</dbReference>
<dbReference type="InterPro" id="IPR036259">
    <property type="entry name" value="MFS_trans_sf"/>
</dbReference>
<keyword evidence="10" id="KW-1185">Reference proteome</keyword>
<evidence type="ECO:0000256" key="1">
    <source>
        <dbReference type="ARBA" id="ARBA00004141"/>
    </source>
</evidence>
<dbReference type="InterPro" id="IPR005829">
    <property type="entry name" value="Sugar_transporter_CS"/>
</dbReference>
<dbReference type="GO" id="GO:0022857">
    <property type="term" value="F:transmembrane transporter activity"/>
    <property type="evidence" value="ECO:0007669"/>
    <property type="project" value="InterPro"/>
</dbReference>
<dbReference type="PANTHER" id="PTHR48020:SF12">
    <property type="entry name" value="PROTON MYO-INOSITOL COTRANSPORTER"/>
    <property type="match status" value="1"/>
</dbReference>
<dbReference type="InterPro" id="IPR020846">
    <property type="entry name" value="MFS_dom"/>
</dbReference>
<dbReference type="Pfam" id="PF00083">
    <property type="entry name" value="Sugar_tr"/>
    <property type="match status" value="2"/>
</dbReference>
<feature type="transmembrane region" description="Helical" evidence="7">
    <location>
        <begin position="7"/>
        <end position="30"/>
    </location>
</feature>
<feature type="transmembrane region" description="Helical" evidence="7">
    <location>
        <begin position="300"/>
        <end position="322"/>
    </location>
</feature>
<feature type="transmembrane region" description="Helical" evidence="7">
    <location>
        <begin position="50"/>
        <end position="69"/>
    </location>
</feature>
<protein>
    <recommendedName>
        <fullName evidence="8">Major facilitator superfamily (MFS) profile domain-containing protein</fullName>
    </recommendedName>
</protein>
<accession>A0AA37TMU5</accession>
<evidence type="ECO:0000256" key="4">
    <source>
        <dbReference type="ARBA" id="ARBA00022692"/>
    </source>
</evidence>
<dbReference type="GO" id="GO:0016020">
    <property type="term" value="C:membrane"/>
    <property type="evidence" value="ECO:0007669"/>
    <property type="project" value="UniProtKB-SubCell"/>
</dbReference>
<feature type="transmembrane region" description="Helical" evidence="7">
    <location>
        <begin position="134"/>
        <end position="156"/>
    </location>
</feature>
<organism evidence="9 10">
    <name type="scientific">Paraferrimonas haliotis</name>
    <dbReference type="NCBI Taxonomy" id="2013866"/>
    <lineage>
        <taxon>Bacteria</taxon>
        <taxon>Pseudomonadati</taxon>
        <taxon>Pseudomonadota</taxon>
        <taxon>Gammaproteobacteria</taxon>
        <taxon>Alteromonadales</taxon>
        <taxon>Ferrimonadaceae</taxon>
        <taxon>Paraferrimonas</taxon>
    </lineage>
</organism>
<dbReference type="EMBL" id="BSPO01000003">
    <property type="protein sequence ID" value="GLS84584.1"/>
    <property type="molecule type" value="Genomic_DNA"/>
</dbReference>
<feature type="transmembrane region" description="Helical" evidence="7">
    <location>
        <begin position="419"/>
        <end position="444"/>
    </location>
</feature>
<keyword evidence="4 7" id="KW-0812">Transmembrane</keyword>
<sequence>MNKYTRAAFLYASVVTIGGFVFGFDAAVISGTLRYVSLEFALTDIELGNVVSAPALGVLVALLVTGYVCDVIGRRNTLIVIAALYTVSAIASAFAPNYWSLVAARFLGGLAFTSLSMASMYIGEIAPAKARGKLVSMNQVMIVIGLTAAYFSNYFLMEAVTANADWVVSWGIAENLWRWMLGVEILPALLWLVLLMKVPQSPRWLVSKQRYDDAKMTLSKLLPPEEAATEFEAIKANVEQDNTGPSNIKQDIKALIKPKYRMAIAVGLIFAMVQPLTGVNPILFYAPMVFEQTGIGSSAAYAQTLIIGMVSLLFTLAAVYLVDKLGRRPLVNFGLAGSIVCLGLCVFAFNNATYKLNQDSLEKLALLHDPVVVEQLQPIINQEFVSDTHFKKTAAELIGHDTFRAIDHSLIQHAIDIDATLVLIGIVGFIAAFHISIGPIMWVVFSEIVPTKIRGVAIPMFALLTSLISYFMQKYFPWLLNALGADQVFLSYALSALIGLILLSRYLPETKGKSIEQVEQWFEQKRKQKQQQHLAQSKSTQPLN</sequence>
<dbReference type="InterPro" id="IPR005828">
    <property type="entry name" value="MFS_sugar_transport-like"/>
</dbReference>
<feature type="transmembrane region" description="Helical" evidence="7">
    <location>
        <begin position="176"/>
        <end position="195"/>
    </location>
</feature>
<dbReference type="Gene3D" id="1.20.1250.20">
    <property type="entry name" value="MFS general substrate transporter like domains"/>
    <property type="match status" value="2"/>
</dbReference>
<name>A0AA37TMU5_9GAMM</name>
<dbReference type="RefSeq" id="WP_095499054.1">
    <property type="nucleotide sequence ID" value="NZ_BSPO01000003.1"/>
</dbReference>
<evidence type="ECO:0000256" key="5">
    <source>
        <dbReference type="ARBA" id="ARBA00022989"/>
    </source>
</evidence>
<feature type="transmembrane region" description="Helical" evidence="7">
    <location>
        <begin position="329"/>
        <end position="349"/>
    </location>
</feature>
<comment type="subcellular location">
    <subcellularLocation>
        <location evidence="1">Membrane</location>
        <topology evidence="1">Multi-pass membrane protein</topology>
    </subcellularLocation>
</comment>
<evidence type="ECO:0000256" key="2">
    <source>
        <dbReference type="ARBA" id="ARBA00010992"/>
    </source>
</evidence>
<proteinExistence type="inferred from homology"/>
<feature type="transmembrane region" description="Helical" evidence="7">
    <location>
        <begin position="456"/>
        <end position="476"/>
    </location>
</feature>
<dbReference type="PRINTS" id="PR00171">
    <property type="entry name" value="SUGRTRNSPORT"/>
</dbReference>
<gene>
    <name evidence="9" type="ORF">GCM10007894_25610</name>
</gene>
<feature type="transmembrane region" description="Helical" evidence="7">
    <location>
        <begin position="263"/>
        <end position="288"/>
    </location>
</feature>
<feature type="transmembrane region" description="Helical" evidence="7">
    <location>
        <begin position="488"/>
        <end position="507"/>
    </location>
</feature>
<feature type="transmembrane region" description="Helical" evidence="7">
    <location>
        <begin position="76"/>
        <end position="95"/>
    </location>
</feature>
<evidence type="ECO:0000313" key="9">
    <source>
        <dbReference type="EMBL" id="GLS84584.1"/>
    </source>
</evidence>
<dbReference type="AlphaFoldDB" id="A0AA37TMU5"/>
<feature type="domain" description="Major facilitator superfamily (MFS) profile" evidence="8">
    <location>
        <begin position="11"/>
        <end position="511"/>
    </location>
</feature>
<keyword evidence="5 7" id="KW-1133">Transmembrane helix</keyword>
<comment type="caution">
    <text evidence="9">The sequence shown here is derived from an EMBL/GenBank/DDBJ whole genome shotgun (WGS) entry which is preliminary data.</text>
</comment>
<dbReference type="PROSITE" id="PS50850">
    <property type="entry name" value="MFS"/>
    <property type="match status" value="1"/>
</dbReference>
<evidence type="ECO:0000313" key="10">
    <source>
        <dbReference type="Proteomes" id="UP001157439"/>
    </source>
</evidence>
<dbReference type="InterPro" id="IPR003663">
    <property type="entry name" value="Sugar/inositol_transpt"/>
</dbReference>
<dbReference type="PANTHER" id="PTHR48020">
    <property type="entry name" value="PROTON MYO-INOSITOL COTRANSPORTER"/>
    <property type="match status" value="1"/>
</dbReference>
<dbReference type="PROSITE" id="PS00216">
    <property type="entry name" value="SUGAR_TRANSPORT_1"/>
    <property type="match status" value="1"/>
</dbReference>
<keyword evidence="3" id="KW-0813">Transport</keyword>